<evidence type="ECO:0000256" key="1">
    <source>
        <dbReference type="ARBA" id="ARBA00022679"/>
    </source>
</evidence>
<keyword evidence="1" id="KW-0808">Transferase</keyword>
<evidence type="ECO:0000256" key="2">
    <source>
        <dbReference type="ARBA" id="ARBA00022801"/>
    </source>
</evidence>
<evidence type="ECO:0000256" key="3">
    <source>
        <dbReference type="ARBA" id="ARBA00023145"/>
    </source>
</evidence>
<dbReference type="InterPro" id="IPR043137">
    <property type="entry name" value="GGT_ssub_C"/>
</dbReference>
<sequence length="300" mass="32176">AKQGIGYLYTGELGERLTRHMQLVGGVIAPSDLQAVEPLIETPIKATYRDRKIHVPPPPAESFQFLLALRILDSFDIESLGLLSAPHLDLVFRAIRIAAGLRIEHNRCSPKDAEALLADVAAQVDRAGDGVPVVGPTEKWSGDADYIADAAKENTTSISVADAEGNMVCLTQSLGSAYGSGVMVPGTGVILNNFLNWTDLDPASPNALQPGQRMAMCLAPSISTRNGEGILALGTPGSYGILQTQVQAMVGYVDFGLDLQDAIDMPRARMWDGKQIYLECRVPHPVCVELSARGHHIILL</sequence>
<dbReference type="PANTHER" id="PTHR43199:SF1">
    <property type="entry name" value="GLUTATHIONE HYDROLASE PROENZYME"/>
    <property type="match status" value="1"/>
</dbReference>
<accession>A0A382TPW2</accession>
<gene>
    <name evidence="4" type="ORF">METZ01_LOCUS376659</name>
</gene>
<feature type="non-terminal residue" evidence="4">
    <location>
        <position position="300"/>
    </location>
</feature>
<dbReference type="AlphaFoldDB" id="A0A382TPW2"/>
<keyword evidence="3" id="KW-0865">Zymogen</keyword>
<dbReference type="Pfam" id="PF01019">
    <property type="entry name" value="G_glu_transpept"/>
    <property type="match status" value="1"/>
</dbReference>
<feature type="non-terminal residue" evidence="4">
    <location>
        <position position="1"/>
    </location>
</feature>
<name>A0A382TPW2_9ZZZZ</name>
<dbReference type="PANTHER" id="PTHR43199">
    <property type="entry name" value="GLUTATHIONE HYDROLASE"/>
    <property type="match status" value="1"/>
</dbReference>
<evidence type="ECO:0000313" key="4">
    <source>
        <dbReference type="EMBL" id="SVD23805.1"/>
    </source>
</evidence>
<dbReference type="InterPro" id="IPR043138">
    <property type="entry name" value="GGT_lsub"/>
</dbReference>
<reference evidence="4" key="1">
    <citation type="submission" date="2018-05" db="EMBL/GenBank/DDBJ databases">
        <authorList>
            <person name="Lanie J.A."/>
            <person name="Ng W.-L."/>
            <person name="Kazmierczak K.M."/>
            <person name="Andrzejewski T.M."/>
            <person name="Davidsen T.M."/>
            <person name="Wayne K.J."/>
            <person name="Tettelin H."/>
            <person name="Glass J.I."/>
            <person name="Rusch D."/>
            <person name="Podicherti R."/>
            <person name="Tsui H.-C.T."/>
            <person name="Winkler M.E."/>
        </authorList>
    </citation>
    <scope>NUCLEOTIDE SEQUENCE</scope>
</reference>
<dbReference type="GO" id="GO:0016740">
    <property type="term" value="F:transferase activity"/>
    <property type="evidence" value="ECO:0007669"/>
    <property type="project" value="UniProtKB-KW"/>
</dbReference>
<protein>
    <recommendedName>
        <fullName evidence="5">Gamma-glutamyltranspeptidase</fullName>
    </recommendedName>
</protein>
<dbReference type="InterPro" id="IPR029055">
    <property type="entry name" value="Ntn_hydrolases_N"/>
</dbReference>
<dbReference type="Gene3D" id="1.10.246.130">
    <property type="match status" value="1"/>
</dbReference>
<dbReference type="EMBL" id="UINC01138080">
    <property type="protein sequence ID" value="SVD23805.1"/>
    <property type="molecule type" value="Genomic_DNA"/>
</dbReference>
<dbReference type="InterPro" id="IPR051792">
    <property type="entry name" value="GGT_bact"/>
</dbReference>
<organism evidence="4">
    <name type="scientific">marine metagenome</name>
    <dbReference type="NCBI Taxonomy" id="408172"/>
    <lineage>
        <taxon>unclassified sequences</taxon>
        <taxon>metagenomes</taxon>
        <taxon>ecological metagenomes</taxon>
    </lineage>
</organism>
<proteinExistence type="predicted"/>
<dbReference type="SUPFAM" id="SSF56235">
    <property type="entry name" value="N-terminal nucleophile aminohydrolases (Ntn hydrolases)"/>
    <property type="match status" value="1"/>
</dbReference>
<dbReference type="GO" id="GO:0016787">
    <property type="term" value="F:hydrolase activity"/>
    <property type="evidence" value="ECO:0007669"/>
    <property type="project" value="UniProtKB-KW"/>
</dbReference>
<keyword evidence="2" id="KW-0378">Hydrolase</keyword>
<dbReference type="Gene3D" id="3.60.20.40">
    <property type="match status" value="1"/>
</dbReference>
<evidence type="ECO:0008006" key="5">
    <source>
        <dbReference type="Google" id="ProtNLM"/>
    </source>
</evidence>
<dbReference type="PRINTS" id="PR01210">
    <property type="entry name" value="GGTRANSPTASE"/>
</dbReference>